<feature type="signal peptide" evidence="1">
    <location>
        <begin position="1"/>
        <end position="26"/>
    </location>
</feature>
<evidence type="ECO:0000313" key="3">
    <source>
        <dbReference type="Proteomes" id="UP001155040"/>
    </source>
</evidence>
<reference evidence="2" key="1">
    <citation type="submission" date="2022-08" db="EMBL/GenBank/DDBJ databases">
        <title>Genomic Encyclopedia of Type Strains, Phase V (KMG-V): Genome sequencing to study the core and pangenomes of soil and plant-associated prokaryotes.</title>
        <authorList>
            <person name="Whitman W."/>
        </authorList>
    </citation>
    <scope>NUCLEOTIDE SEQUENCE</scope>
    <source>
        <strain evidence="2">SP3012</strain>
    </source>
</reference>
<proteinExistence type="predicted"/>
<organism evidence="2 3">
    <name type="scientific">Salinibacter ruber</name>
    <dbReference type="NCBI Taxonomy" id="146919"/>
    <lineage>
        <taxon>Bacteria</taxon>
        <taxon>Pseudomonadati</taxon>
        <taxon>Rhodothermota</taxon>
        <taxon>Rhodothermia</taxon>
        <taxon>Rhodothermales</taxon>
        <taxon>Salinibacteraceae</taxon>
        <taxon>Salinibacter</taxon>
    </lineage>
</organism>
<gene>
    <name evidence="2" type="ORF">GGQ01_002311</name>
</gene>
<protein>
    <submittedName>
        <fullName evidence="2">Uncharacterized protein</fullName>
    </submittedName>
</protein>
<dbReference type="Proteomes" id="UP001155040">
    <property type="component" value="Unassembled WGS sequence"/>
</dbReference>
<comment type="caution">
    <text evidence="2">The sequence shown here is derived from an EMBL/GenBank/DDBJ whole genome shotgun (WGS) entry which is preliminary data.</text>
</comment>
<dbReference type="RefSeq" id="WP_221405896.1">
    <property type="nucleotide sequence ID" value="NZ_JACIFC010000026.1"/>
</dbReference>
<accession>A0A9X2ULS8</accession>
<dbReference type="AlphaFoldDB" id="A0A9X2ULS8"/>
<dbReference type="EMBL" id="JANUBF010000015">
    <property type="protein sequence ID" value="MCS4037231.1"/>
    <property type="molecule type" value="Genomic_DNA"/>
</dbReference>
<evidence type="ECO:0000256" key="1">
    <source>
        <dbReference type="SAM" id="SignalP"/>
    </source>
</evidence>
<name>A0A9X2ULS8_9BACT</name>
<feature type="chain" id="PRO_5040937101" evidence="1">
    <location>
        <begin position="27"/>
        <end position="90"/>
    </location>
</feature>
<sequence>MRYLRIAPAIGVAFVLSLILSDPAQAQFNTYIGVQGGVASMTAGGDRTESLSVVDPSEISRLEFAQLLEDLKETLKARRLRACSVPAAVR</sequence>
<evidence type="ECO:0000313" key="2">
    <source>
        <dbReference type="EMBL" id="MCS4037231.1"/>
    </source>
</evidence>
<keyword evidence="1" id="KW-0732">Signal</keyword>